<evidence type="ECO:0000313" key="1">
    <source>
        <dbReference type="EMBL" id="EEG31497.1"/>
    </source>
</evidence>
<organism evidence="1 2">
    <name type="scientific">[Clostridium] methylpentosum DSM 5476</name>
    <dbReference type="NCBI Taxonomy" id="537013"/>
    <lineage>
        <taxon>Bacteria</taxon>
        <taxon>Bacillati</taxon>
        <taxon>Bacillota</taxon>
        <taxon>Clostridia</taxon>
        <taxon>Eubacteriales</taxon>
        <taxon>Oscillospiraceae</taxon>
        <taxon>Oscillospiraceae incertae sedis</taxon>
    </lineage>
</organism>
<protein>
    <submittedName>
        <fullName evidence="1">Uncharacterized protein</fullName>
    </submittedName>
</protein>
<comment type="caution">
    <text evidence="1">The sequence shown here is derived from an EMBL/GenBank/DDBJ whole genome shotgun (WGS) entry which is preliminary data.</text>
</comment>
<dbReference type="AlphaFoldDB" id="C0EAF2"/>
<dbReference type="HOGENOM" id="CLU_2681194_0_0_9"/>
<dbReference type="Proteomes" id="UP000003340">
    <property type="component" value="Unassembled WGS sequence"/>
</dbReference>
<keyword evidence="2" id="KW-1185">Reference proteome</keyword>
<gene>
    <name evidence="1" type="ORF">CLOSTMETH_00807</name>
</gene>
<reference evidence="1 2" key="1">
    <citation type="submission" date="2009-01" db="EMBL/GenBank/DDBJ databases">
        <authorList>
            <person name="Fulton L."/>
            <person name="Clifton S."/>
            <person name="Fulton B."/>
            <person name="Xu J."/>
            <person name="Minx P."/>
            <person name="Pepin K.H."/>
            <person name="Johnson M."/>
            <person name="Bhonagiri V."/>
            <person name="Nash W.E."/>
            <person name="Mardis E.R."/>
            <person name="Wilson R.K."/>
        </authorList>
    </citation>
    <scope>NUCLEOTIDE SEQUENCE [LARGE SCALE GENOMIC DNA]</scope>
    <source>
        <strain evidence="1 2">DSM 5476</strain>
    </source>
</reference>
<proteinExistence type="predicted"/>
<dbReference type="STRING" id="537013.CLOSTMETH_00807"/>
<evidence type="ECO:0000313" key="2">
    <source>
        <dbReference type="Proteomes" id="UP000003340"/>
    </source>
</evidence>
<sequence length="74" mass="8763">MPIRRCLSLRKNRAEVGTFASQTNWAVFESKGGLRGRAVRVTLFQKTYCEKDYFQQQKNTAIVNRLHNFRKRNK</sequence>
<name>C0EAF2_9FIRM</name>
<accession>C0EAF2</accession>
<dbReference type="EMBL" id="ACEC01000032">
    <property type="protein sequence ID" value="EEG31497.1"/>
    <property type="molecule type" value="Genomic_DNA"/>
</dbReference>
<reference evidence="1 2" key="2">
    <citation type="submission" date="2009-02" db="EMBL/GenBank/DDBJ databases">
        <title>Draft genome sequence of Clostridium methylpentosum (DSM 5476).</title>
        <authorList>
            <person name="Sudarsanam P."/>
            <person name="Ley R."/>
            <person name="Guruge J."/>
            <person name="Turnbaugh P.J."/>
            <person name="Mahowald M."/>
            <person name="Liep D."/>
            <person name="Gordon J."/>
        </authorList>
    </citation>
    <scope>NUCLEOTIDE SEQUENCE [LARGE SCALE GENOMIC DNA]</scope>
    <source>
        <strain evidence="1 2">DSM 5476</strain>
    </source>
</reference>